<dbReference type="Proteomes" id="UP000664859">
    <property type="component" value="Unassembled WGS sequence"/>
</dbReference>
<feature type="region of interest" description="Disordered" evidence="1">
    <location>
        <begin position="687"/>
        <end position="709"/>
    </location>
</feature>
<evidence type="ECO:0000256" key="1">
    <source>
        <dbReference type="SAM" id="MobiDB-lite"/>
    </source>
</evidence>
<evidence type="ECO:0000313" key="2">
    <source>
        <dbReference type="EMBL" id="KAG5192028.1"/>
    </source>
</evidence>
<feature type="compositionally biased region" description="Gly residues" evidence="1">
    <location>
        <begin position="625"/>
        <end position="646"/>
    </location>
</feature>
<feature type="region of interest" description="Disordered" evidence="1">
    <location>
        <begin position="188"/>
        <end position="220"/>
    </location>
</feature>
<comment type="caution">
    <text evidence="2">The sequence shown here is derived from an EMBL/GenBank/DDBJ whole genome shotgun (WGS) entry which is preliminary data.</text>
</comment>
<feature type="compositionally biased region" description="Basic and acidic residues" evidence="1">
    <location>
        <begin position="210"/>
        <end position="220"/>
    </location>
</feature>
<reference evidence="2" key="1">
    <citation type="submission" date="2021-02" db="EMBL/GenBank/DDBJ databases">
        <title>First Annotated Genome of the Yellow-green Alga Tribonema minus.</title>
        <authorList>
            <person name="Mahan K.M."/>
        </authorList>
    </citation>
    <scope>NUCLEOTIDE SEQUENCE</scope>
    <source>
        <strain evidence="2">UTEX B ZZ1240</strain>
    </source>
</reference>
<feature type="compositionally biased region" description="Low complexity" evidence="1">
    <location>
        <begin position="544"/>
        <end position="582"/>
    </location>
</feature>
<keyword evidence="3" id="KW-1185">Reference proteome</keyword>
<evidence type="ECO:0000313" key="3">
    <source>
        <dbReference type="Proteomes" id="UP000664859"/>
    </source>
</evidence>
<feature type="compositionally biased region" description="Low complexity" evidence="1">
    <location>
        <begin position="687"/>
        <end position="699"/>
    </location>
</feature>
<feature type="region of interest" description="Disordered" evidence="1">
    <location>
        <begin position="524"/>
        <end position="675"/>
    </location>
</feature>
<organism evidence="2 3">
    <name type="scientific">Tribonema minus</name>
    <dbReference type="NCBI Taxonomy" id="303371"/>
    <lineage>
        <taxon>Eukaryota</taxon>
        <taxon>Sar</taxon>
        <taxon>Stramenopiles</taxon>
        <taxon>Ochrophyta</taxon>
        <taxon>PX clade</taxon>
        <taxon>Xanthophyceae</taxon>
        <taxon>Tribonematales</taxon>
        <taxon>Tribonemataceae</taxon>
        <taxon>Tribonema</taxon>
    </lineage>
</organism>
<dbReference type="EMBL" id="JAFCMP010000012">
    <property type="protein sequence ID" value="KAG5192028.1"/>
    <property type="molecule type" value="Genomic_DNA"/>
</dbReference>
<dbReference type="AlphaFoldDB" id="A0A835ZFD3"/>
<protein>
    <submittedName>
        <fullName evidence="2">Uncharacterized protein</fullName>
    </submittedName>
</protein>
<proteinExistence type="predicted"/>
<feature type="compositionally biased region" description="Low complexity" evidence="1">
    <location>
        <begin position="657"/>
        <end position="674"/>
    </location>
</feature>
<gene>
    <name evidence="2" type="ORF">JKP88DRAFT_294458</name>
</gene>
<accession>A0A835ZFD3</accession>
<feature type="compositionally biased region" description="Low complexity" evidence="1">
    <location>
        <begin position="198"/>
        <end position="208"/>
    </location>
</feature>
<sequence>MPASEQDSMSLLMVLDSLVAEHSSKLTPPSEAGREALERLKPVMRFLVELRLVMVCQNYTAAIKPLLVGAMREDACLAHPMACAPEVVQEAEKRVQRLSAAVDHYQESTVALLGGGTFTAAQMNAAVVSELSVRVISLSIYQILSSCADGSSSGHMHRSCCNVLLLHRIYLLCPLGLGCPAPPPMSPPFPTAASHDNGGSTPRSSSHGSKSHDMSGAESVRSEEGSGAAAFYACVDDIVRSVCPLLESIASLQECVTTAVLTLTGTAPAVPACAHFHSSIINLNLKLQQGDLALTRRYQHLLRAGNMIITTHLGIRMPPVAEIGAPEHKDVPDGERADIHDDLMAYMGDGSESRLQRLQAPSPHVQLMETCNLLRMGYHKVPSFYRATLTLIATAVSDLNEPDLEVIPETNRWDRYMVIIRHARVPDLYVICCFTPSVTSVMMGVRAARFSDPAWGHAAGCGDGDAVACVAIAIAAVREVLLEPLGAARRAALLRVGWLISLGALVRAGRAQLHPVEQLLQGAMEGDDGGTVAPAAPGGGSGGAAVDDSSSGAAVLDGNASGAPVDSSSSSNVGLSGSSAAAPGGGGAAADGGSSAATAERRGSGAPTLDSSRSSLEDGESQPSGAGGRGRGRGRGGGGRSPGGRGGSRRGRGRGGSAKAAGSGGAAADDGSADTAVKRESLELAAVVSSGSSGEAVSSGGSGGGGSRSGAVLKAHSIAQLIVRCLTTEGTAGVFQRVVSFL</sequence>
<name>A0A835ZFD3_9STRA</name>